<evidence type="ECO:0000313" key="5">
    <source>
        <dbReference type="EMBL" id="MBC5738811.1"/>
    </source>
</evidence>
<dbReference type="InterPro" id="IPR003439">
    <property type="entry name" value="ABC_transporter-like_ATP-bd"/>
</dbReference>
<proteinExistence type="predicted"/>
<evidence type="ECO:0000256" key="1">
    <source>
        <dbReference type="ARBA" id="ARBA00022448"/>
    </source>
</evidence>
<dbReference type="SUPFAM" id="SSF52540">
    <property type="entry name" value="P-loop containing nucleoside triphosphate hydrolases"/>
    <property type="match status" value="1"/>
</dbReference>
<dbReference type="PANTHER" id="PTHR42788">
    <property type="entry name" value="TAURINE IMPORT ATP-BINDING PROTEIN-RELATED"/>
    <property type="match status" value="1"/>
</dbReference>
<name>A0A8J6JFV8_9FIRM</name>
<dbReference type="InterPro" id="IPR017871">
    <property type="entry name" value="ABC_transporter-like_CS"/>
</dbReference>
<evidence type="ECO:0000256" key="2">
    <source>
        <dbReference type="ARBA" id="ARBA00022741"/>
    </source>
</evidence>
<dbReference type="AlphaFoldDB" id="A0A8J6JFV8"/>
<dbReference type="InterPro" id="IPR050166">
    <property type="entry name" value="ABC_transporter_ATP-bind"/>
</dbReference>
<dbReference type="GO" id="GO:0016887">
    <property type="term" value="F:ATP hydrolysis activity"/>
    <property type="evidence" value="ECO:0007669"/>
    <property type="project" value="InterPro"/>
</dbReference>
<dbReference type="RefSeq" id="WP_155148512.1">
    <property type="nucleotide sequence ID" value="NZ_JACOPQ010000024.1"/>
</dbReference>
<keyword evidence="3 5" id="KW-0067">ATP-binding</keyword>
<dbReference type="PROSITE" id="PS00211">
    <property type="entry name" value="ABC_TRANSPORTER_1"/>
    <property type="match status" value="1"/>
</dbReference>
<dbReference type="InterPro" id="IPR027417">
    <property type="entry name" value="P-loop_NTPase"/>
</dbReference>
<dbReference type="EMBL" id="JACOPQ010000024">
    <property type="protein sequence ID" value="MBC5738811.1"/>
    <property type="molecule type" value="Genomic_DNA"/>
</dbReference>
<dbReference type="PROSITE" id="PS50893">
    <property type="entry name" value="ABC_TRANSPORTER_2"/>
    <property type="match status" value="1"/>
</dbReference>
<keyword evidence="6" id="KW-1185">Reference proteome</keyword>
<dbReference type="Proteomes" id="UP000607645">
    <property type="component" value="Unassembled WGS sequence"/>
</dbReference>
<reference evidence="5" key="1">
    <citation type="submission" date="2020-08" db="EMBL/GenBank/DDBJ databases">
        <title>Genome public.</title>
        <authorList>
            <person name="Liu C."/>
            <person name="Sun Q."/>
        </authorList>
    </citation>
    <scope>NUCLEOTIDE SEQUENCE</scope>
    <source>
        <strain evidence="5">NSJ-52</strain>
    </source>
</reference>
<dbReference type="Pfam" id="PF00005">
    <property type="entry name" value="ABC_tran"/>
    <property type="match status" value="1"/>
</dbReference>
<sequence length="254" mass="28634">MSEQGLSVSEVCQTFRNENGTHTEALDNICLTIRPGEIVSLLGPSGSGKSSLLNIIAGFDAPVSGEVRLDGERITGPSAQRCVVFQTPALFEWLTARENVTFGLKRSRVPPARRREEAGEMLRLVGLDGFEDSYPHELSGGMQQRVALARAFVLHPRLLLMDEPFAALDAQLRYLMQSLLLKLWKKRGQTILFVTHDVEEAIRISHRVVIFERRPGRIREELTVPFPMERRGELLGEPGFQALREQIQRLMFTL</sequence>
<organism evidence="5 6">
    <name type="scientific">Lawsonibacter faecis</name>
    <dbReference type="NCBI Taxonomy" id="2763052"/>
    <lineage>
        <taxon>Bacteria</taxon>
        <taxon>Bacillati</taxon>
        <taxon>Bacillota</taxon>
        <taxon>Clostridia</taxon>
        <taxon>Eubacteriales</taxon>
        <taxon>Oscillospiraceae</taxon>
        <taxon>Lawsonibacter</taxon>
    </lineage>
</organism>
<feature type="domain" description="ABC transporter" evidence="4">
    <location>
        <begin position="6"/>
        <end position="238"/>
    </location>
</feature>
<gene>
    <name evidence="5" type="ORF">H8S62_17515</name>
</gene>
<keyword evidence="2" id="KW-0547">Nucleotide-binding</keyword>
<dbReference type="InterPro" id="IPR003593">
    <property type="entry name" value="AAA+_ATPase"/>
</dbReference>
<protein>
    <submittedName>
        <fullName evidence="5">ABC transporter ATP-binding protein</fullName>
    </submittedName>
</protein>
<dbReference type="Gene3D" id="3.40.50.300">
    <property type="entry name" value="P-loop containing nucleotide triphosphate hydrolases"/>
    <property type="match status" value="1"/>
</dbReference>
<dbReference type="PANTHER" id="PTHR42788:SF13">
    <property type="entry name" value="ALIPHATIC SULFONATES IMPORT ATP-BINDING PROTEIN SSUB"/>
    <property type="match status" value="1"/>
</dbReference>
<comment type="caution">
    <text evidence="5">The sequence shown here is derived from an EMBL/GenBank/DDBJ whole genome shotgun (WGS) entry which is preliminary data.</text>
</comment>
<dbReference type="GO" id="GO:0005524">
    <property type="term" value="F:ATP binding"/>
    <property type="evidence" value="ECO:0007669"/>
    <property type="project" value="UniProtKB-KW"/>
</dbReference>
<accession>A0A8J6JFV8</accession>
<evidence type="ECO:0000313" key="6">
    <source>
        <dbReference type="Proteomes" id="UP000607645"/>
    </source>
</evidence>
<dbReference type="SMART" id="SM00382">
    <property type="entry name" value="AAA"/>
    <property type="match status" value="1"/>
</dbReference>
<dbReference type="CDD" id="cd03293">
    <property type="entry name" value="ABC_NrtD_SsuB_transporters"/>
    <property type="match status" value="1"/>
</dbReference>
<evidence type="ECO:0000256" key="3">
    <source>
        <dbReference type="ARBA" id="ARBA00022840"/>
    </source>
</evidence>
<evidence type="ECO:0000259" key="4">
    <source>
        <dbReference type="PROSITE" id="PS50893"/>
    </source>
</evidence>
<keyword evidence="1" id="KW-0813">Transport</keyword>